<dbReference type="Gene3D" id="3.40.50.2300">
    <property type="match status" value="1"/>
</dbReference>
<accession>A0A0F6QWY4</accession>
<dbReference type="PANTHER" id="PTHR43214:SF24">
    <property type="entry name" value="TRANSCRIPTIONAL REGULATORY PROTEIN NARL-RELATED"/>
    <property type="match status" value="1"/>
</dbReference>
<dbReference type="PANTHER" id="PTHR43214">
    <property type="entry name" value="TWO-COMPONENT RESPONSE REGULATOR"/>
    <property type="match status" value="1"/>
</dbReference>
<dbReference type="PROSITE" id="PS50110">
    <property type="entry name" value="RESPONSE_REGULATORY"/>
    <property type="match status" value="1"/>
</dbReference>
<dbReference type="SUPFAM" id="SSF52172">
    <property type="entry name" value="CheY-like"/>
    <property type="match status" value="1"/>
</dbReference>
<dbReference type="KEGG" id="ccj:UL81_08660"/>
<dbReference type="GO" id="GO:0003677">
    <property type="term" value="F:DNA binding"/>
    <property type="evidence" value="ECO:0007669"/>
    <property type="project" value="UniProtKB-KW"/>
</dbReference>
<dbReference type="InterPro" id="IPR001789">
    <property type="entry name" value="Sig_transdc_resp-reg_receiver"/>
</dbReference>
<keyword evidence="2 6" id="KW-0238">DNA-binding</keyword>
<dbReference type="Proteomes" id="UP000033566">
    <property type="component" value="Chromosome"/>
</dbReference>
<evidence type="ECO:0000313" key="6">
    <source>
        <dbReference type="EMBL" id="AKE39682.1"/>
    </source>
</evidence>
<evidence type="ECO:0000256" key="4">
    <source>
        <dbReference type="PROSITE-ProRule" id="PRU00169"/>
    </source>
</evidence>
<keyword evidence="1" id="KW-0805">Transcription regulation</keyword>
<name>A0A0F6QWY4_9CORY</name>
<gene>
    <name evidence="6" type="ORF">UL81_08660</name>
</gene>
<keyword evidence="7" id="KW-1185">Reference proteome</keyword>
<dbReference type="HOGENOM" id="CLU_000445_90_10_11"/>
<dbReference type="InterPro" id="IPR039420">
    <property type="entry name" value="WalR-like"/>
</dbReference>
<organism evidence="6 7">
    <name type="scientific">Corynebacterium camporealensis</name>
    <dbReference type="NCBI Taxonomy" id="161896"/>
    <lineage>
        <taxon>Bacteria</taxon>
        <taxon>Bacillati</taxon>
        <taxon>Actinomycetota</taxon>
        <taxon>Actinomycetes</taxon>
        <taxon>Mycobacteriales</taxon>
        <taxon>Corynebacteriaceae</taxon>
        <taxon>Corynebacterium</taxon>
    </lineage>
</organism>
<evidence type="ECO:0000256" key="2">
    <source>
        <dbReference type="ARBA" id="ARBA00023125"/>
    </source>
</evidence>
<keyword evidence="3" id="KW-0804">Transcription</keyword>
<evidence type="ECO:0000259" key="5">
    <source>
        <dbReference type="PROSITE" id="PS50110"/>
    </source>
</evidence>
<dbReference type="InterPro" id="IPR058245">
    <property type="entry name" value="NreC/VraR/RcsB-like_REC"/>
</dbReference>
<dbReference type="SMART" id="SM00448">
    <property type="entry name" value="REC"/>
    <property type="match status" value="1"/>
</dbReference>
<dbReference type="GO" id="GO:0000160">
    <property type="term" value="P:phosphorelay signal transduction system"/>
    <property type="evidence" value="ECO:0007669"/>
    <property type="project" value="InterPro"/>
</dbReference>
<sequence length="165" mass="17920">MLRLVLVDDEDLMRNGLRLVLDGAPAIDIVGEASNGRDAVAVIEKTDPDVVLMDIRMPVMDGITALRTLYSAQPLDRRTPVVILTAFDTDAFILDALRAGAIGFLLKTTKPEALVAAVRAGAAGQQILSPQVLPKLMAAESAGDQEEPLRKKQNPRAQRKLRWLV</sequence>
<evidence type="ECO:0000256" key="1">
    <source>
        <dbReference type="ARBA" id="ARBA00023015"/>
    </source>
</evidence>
<evidence type="ECO:0000256" key="3">
    <source>
        <dbReference type="ARBA" id="ARBA00023163"/>
    </source>
</evidence>
<dbReference type="InterPro" id="IPR011006">
    <property type="entry name" value="CheY-like_superfamily"/>
</dbReference>
<keyword evidence="4" id="KW-0597">Phosphoprotein</keyword>
<protein>
    <submittedName>
        <fullName evidence="6">Response regulator containing a CheY-like receiver domain and an HTH DNA-binding domain</fullName>
    </submittedName>
</protein>
<dbReference type="Pfam" id="PF00072">
    <property type="entry name" value="Response_reg"/>
    <property type="match status" value="1"/>
</dbReference>
<proteinExistence type="predicted"/>
<evidence type="ECO:0000313" key="7">
    <source>
        <dbReference type="Proteomes" id="UP000033566"/>
    </source>
</evidence>
<dbReference type="AlphaFoldDB" id="A0A0F6QWY4"/>
<dbReference type="CDD" id="cd17535">
    <property type="entry name" value="REC_NarL-like"/>
    <property type="match status" value="1"/>
</dbReference>
<reference evidence="6 7" key="1">
    <citation type="journal article" date="2015" name="Genome Announc.">
        <title>Complete Genome Sequence of Corynebacterium camporealensis DSM 44610, Isolated from the Milk of a Manchega Sheep with Subclinical Mastitis.</title>
        <authorList>
            <person name="Ruckert C."/>
            <person name="Albersmeier A."/>
            <person name="Winkler A."/>
            <person name="Tauch A."/>
        </authorList>
    </citation>
    <scope>NUCLEOTIDE SEQUENCE [LARGE SCALE GENOMIC DNA]</scope>
    <source>
        <strain evidence="6 7">DSM 44610</strain>
    </source>
</reference>
<dbReference type="RefSeq" id="WP_236684460.1">
    <property type="nucleotide sequence ID" value="NZ_CP011311.1"/>
</dbReference>
<dbReference type="EMBL" id="CP011311">
    <property type="protein sequence ID" value="AKE39682.1"/>
    <property type="molecule type" value="Genomic_DNA"/>
</dbReference>
<dbReference type="PATRIC" id="fig|161896.4.peg.1696"/>
<feature type="domain" description="Response regulatory" evidence="5">
    <location>
        <begin position="3"/>
        <end position="122"/>
    </location>
</feature>
<feature type="modified residue" description="4-aspartylphosphate" evidence="4">
    <location>
        <position position="54"/>
    </location>
</feature>